<reference evidence="5 6" key="1">
    <citation type="submission" date="2018-07" db="EMBL/GenBank/DDBJ databases">
        <title>Genomic Encyclopedia of Type Strains, Phase III (KMG-III): the genomes of soil and plant-associated and newly described type strains.</title>
        <authorList>
            <person name="Whitman W."/>
        </authorList>
    </citation>
    <scope>NUCLEOTIDE SEQUENCE [LARGE SCALE GENOMIC DNA]</scope>
    <source>
        <strain evidence="5 6">CECT 7506</strain>
    </source>
</reference>
<keyword evidence="5" id="KW-0378">Hydrolase</keyword>
<dbReference type="CDD" id="cd07721">
    <property type="entry name" value="yflN-like_MBL-fold"/>
    <property type="match status" value="1"/>
</dbReference>
<comment type="catalytic activity">
    <reaction evidence="3">
        <text>3',5'-cyclic UMP + H2O = UMP + H(+)</text>
        <dbReference type="Rhea" id="RHEA:70575"/>
        <dbReference type="ChEBI" id="CHEBI:15377"/>
        <dbReference type="ChEBI" id="CHEBI:15378"/>
        <dbReference type="ChEBI" id="CHEBI:57865"/>
        <dbReference type="ChEBI" id="CHEBI:184387"/>
    </reaction>
    <physiologicalReaction direction="left-to-right" evidence="3">
        <dbReference type="Rhea" id="RHEA:70576"/>
    </physiologicalReaction>
</comment>
<dbReference type="AlphaFoldDB" id="A0A368VM72"/>
<evidence type="ECO:0000313" key="5">
    <source>
        <dbReference type="EMBL" id="RCW41889.1"/>
    </source>
</evidence>
<dbReference type="SMART" id="SM00849">
    <property type="entry name" value="Lactamase_B"/>
    <property type="match status" value="1"/>
</dbReference>
<dbReference type="InterPro" id="IPR001279">
    <property type="entry name" value="Metallo-B-lactamas"/>
</dbReference>
<comment type="catalytic activity">
    <reaction evidence="1">
        <text>3',5'-cyclic CMP + H2O = CMP + H(+)</text>
        <dbReference type="Rhea" id="RHEA:72675"/>
        <dbReference type="ChEBI" id="CHEBI:15377"/>
        <dbReference type="ChEBI" id="CHEBI:15378"/>
        <dbReference type="ChEBI" id="CHEBI:58003"/>
        <dbReference type="ChEBI" id="CHEBI:60377"/>
    </reaction>
    <physiologicalReaction direction="left-to-right" evidence="1">
        <dbReference type="Rhea" id="RHEA:72676"/>
    </physiologicalReaction>
</comment>
<dbReference type="GO" id="GO:0016787">
    <property type="term" value="F:hydrolase activity"/>
    <property type="evidence" value="ECO:0007669"/>
    <property type="project" value="UniProtKB-KW"/>
</dbReference>
<protein>
    <submittedName>
        <fullName evidence="5">Glyoxylase-like metal-dependent hydrolase (Beta-lactamase superfamily II)</fullName>
    </submittedName>
</protein>
<evidence type="ECO:0000256" key="2">
    <source>
        <dbReference type="ARBA" id="ARBA00034301"/>
    </source>
</evidence>
<dbReference type="PANTHER" id="PTHR42951">
    <property type="entry name" value="METALLO-BETA-LACTAMASE DOMAIN-CONTAINING"/>
    <property type="match status" value="1"/>
</dbReference>
<feature type="domain" description="Metallo-beta-lactamase" evidence="4">
    <location>
        <begin position="34"/>
        <end position="244"/>
    </location>
</feature>
<evidence type="ECO:0000259" key="4">
    <source>
        <dbReference type="SMART" id="SM00849"/>
    </source>
</evidence>
<dbReference type="Pfam" id="PF00753">
    <property type="entry name" value="Lactamase_B"/>
    <property type="match status" value="1"/>
</dbReference>
<name>A0A368VM72_9BACL</name>
<accession>A0A368VM72</accession>
<comment type="caution">
    <text evidence="5">The sequence shown here is derived from an EMBL/GenBank/DDBJ whole genome shotgun (WGS) entry which is preliminary data.</text>
</comment>
<sequence length="281" mass="31255">MESSFEHTLMPITTVASGDGLAYRPDIYCYPIQIVNVCFIGDPNQNKDGWVLVDAGMPRSAKKIIKEAEERFGTGPKAIILTHGHFDHVGAIVELIDHWNVPVYAHKLELPYLTGEADYPPADPTVEGGLISEMSPFFPHDGIDLDNRIKALPDKGIIPGMPDWKYIHTPGHTPGHISLFRENDATLIVGDAFVTVKQESLYKVVIQEQEISGPPKYFTTDWVQAEKSVKKLAALKPYLAITGHGEPMFGQSLGDNLKLLTEKFREIAIPEQGRYVNTKLH</sequence>
<comment type="function">
    <text evidence="2">Counteracts the endogenous Pycsar antiviral defense system. Phosphodiesterase that enables metal-dependent hydrolysis of host cyclic nucleotide Pycsar defense signals such as cCMP and cUMP.</text>
</comment>
<dbReference type="EMBL" id="QPJD01000020">
    <property type="protein sequence ID" value="RCW41889.1"/>
    <property type="molecule type" value="Genomic_DNA"/>
</dbReference>
<evidence type="ECO:0000256" key="3">
    <source>
        <dbReference type="ARBA" id="ARBA00048505"/>
    </source>
</evidence>
<keyword evidence="6" id="KW-1185">Reference proteome</keyword>
<gene>
    <name evidence="5" type="ORF">DFP97_12023</name>
</gene>
<evidence type="ECO:0000256" key="1">
    <source>
        <dbReference type="ARBA" id="ARBA00034221"/>
    </source>
</evidence>
<dbReference type="PANTHER" id="PTHR42951:SF17">
    <property type="entry name" value="METALLO-BETA-LACTAMASE DOMAIN-CONTAINING PROTEIN"/>
    <property type="match status" value="1"/>
</dbReference>
<dbReference type="InterPro" id="IPR036866">
    <property type="entry name" value="RibonucZ/Hydroxyglut_hydro"/>
</dbReference>
<organism evidence="5 6">
    <name type="scientific">Paenibacillus prosopidis</name>
    <dbReference type="NCBI Taxonomy" id="630520"/>
    <lineage>
        <taxon>Bacteria</taxon>
        <taxon>Bacillati</taxon>
        <taxon>Bacillota</taxon>
        <taxon>Bacilli</taxon>
        <taxon>Bacillales</taxon>
        <taxon>Paenibacillaceae</taxon>
        <taxon>Paenibacillus</taxon>
    </lineage>
</organism>
<evidence type="ECO:0000313" key="6">
    <source>
        <dbReference type="Proteomes" id="UP000252415"/>
    </source>
</evidence>
<proteinExistence type="predicted"/>
<dbReference type="SUPFAM" id="SSF56281">
    <property type="entry name" value="Metallo-hydrolase/oxidoreductase"/>
    <property type="match status" value="1"/>
</dbReference>
<dbReference type="InterPro" id="IPR050855">
    <property type="entry name" value="NDM-1-like"/>
</dbReference>
<dbReference type="Proteomes" id="UP000252415">
    <property type="component" value="Unassembled WGS sequence"/>
</dbReference>
<dbReference type="Gene3D" id="3.60.15.10">
    <property type="entry name" value="Ribonuclease Z/Hydroxyacylglutathione hydrolase-like"/>
    <property type="match status" value="1"/>
</dbReference>